<evidence type="ECO:0000256" key="1">
    <source>
        <dbReference type="ARBA" id="ARBA00004141"/>
    </source>
</evidence>
<feature type="transmembrane region" description="Helical" evidence="5">
    <location>
        <begin position="219"/>
        <end position="238"/>
    </location>
</feature>
<evidence type="ECO:0000313" key="9">
    <source>
        <dbReference type="Proteomes" id="UP000639396"/>
    </source>
</evidence>
<evidence type="ECO:0000259" key="6">
    <source>
        <dbReference type="Pfam" id="PF04892"/>
    </source>
</evidence>
<dbReference type="InterPro" id="IPR006976">
    <property type="entry name" value="VanZ-like"/>
</dbReference>
<dbReference type="PIRSF" id="PIRSF031578">
    <property type="entry name" value="Uncharacterised_Vanz_RDD-cont"/>
    <property type="match status" value="1"/>
</dbReference>
<dbReference type="AlphaFoldDB" id="A0A927H1W6"/>
<evidence type="ECO:0000259" key="7">
    <source>
        <dbReference type="Pfam" id="PF06271"/>
    </source>
</evidence>
<feature type="transmembrane region" description="Helical" evidence="5">
    <location>
        <begin position="244"/>
        <end position="266"/>
    </location>
</feature>
<evidence type="ECO:0000256" key="3">
    <source>
        <dbReference type="ARBA" id="ARBA00022989"/>
    </source>
</evidence>
<dbReference type="Pfam" id="PF04892">
    <property type="entry name" value="VanZ"/>
    <property type="match status" value="1"/>
</dbReference>
<keyword evidence="3 5" id="KW-1133">Transmembrane helix</keyword>
<dbReference type="Proteomes" id="UP000639396">
    <property type="component" value="Unassembled WGS sequence"/>
</dbReference>
<accession>A0A927H1W6</accession>
<gene>
    <name evidence="8" type="ORF">IDH45_17920</name>
</gene>
<feature type="transmembrane region" description="Helical" evidence="5">
    <location>
        <begin position="112"/>
        <end position="130"/>
    </location>
</feature>
<feature type="domain" description="RDD" evidence="7">
    <location>
        <begin position="214"/>
        <end position="332"/>
    </location>
</feature>
<reference evidence="8" key="1">
    <citation type="submission" date="2020-09" db="EMBL/GenBank/DDBJ databases">
        <title>A novel bacterium of genus Paenibacillus, isolated from South China Sea.</title>
        <authorList>
            <person name="Huang H."/>
            <person name="Mo K."/>
            <person name="Hu Y."/>
        </authorList>
    </citation>
    <scope>NUCLEOTIDE SEQUENCE</scope>
    <source>
        <strain evidence="8">IB182363</strain>
    </source>
</reference>
<organism evidence="8 9">
    <name type="scientific">Paenibacillus oceani</name>
    <dbReference type="NCBI Taxonomy" id="2772510"/>
    <lineage>
        <taxon>Bacteria</taxon>
        <taxon>Bacillati</taxon>
        <taxon>Bacillota</taxon>
        <taxon>Bacilli</taxon>
        <taxon>Bacillales</taxon>
        <taxon>Paenibacillaceae</taxon>
        <taxon>Paenibacillus</taxon>
    </lineage>
</organism>
<name>A0A927H1W6_9BACL</name>
<keyword evidence="2 5" id="KW-0812">Transmembrane</keyword>
<comment type="caution">
    <text evidence="8">The sequence shown here is derived from an EMBL/GenBank/DDBJ whole genome shotgun (WGS) entry which is preliminary data.</text>
</comment>
<feature type="transmembrane region" description="Helical" evidence="5">
    <location>
        <begin position="12"/>
        <end position="32"/>
    </location>
</feature>
<keyword evidence="9" id="KW-1185">Reference proteome</keyword>
<dbReference type="InterPro" id="IPR021192">
    <property type="entry name" value="UCP031578_Vanz/RDD"/>
</dbReference>
<evidence type="ECO:0000313" key="8">
    <source>
        <dbReference type="EMBL" id="MBD2863869.1"/>
    </source>
</evidence>
<dbReference type="PANTHER" id="PTHR36834">
    <property type="entry name" value="MEMBRANE PROTEIN-RELATED"/>
    <property type="match status" value="1"/>
</dbReference>
<sequence>MFEAYLIPIRYAILTFPIAAFVITLPFLIVQYRKYGYLHKFRAVIIYSLLLYLMTALYLVILPLPATRNTCTAVQGAMASFVPFRFVYDFWKETGVHFAQPSTYVQLFKERAFWQAAFNVLLLVPLGAYLRYYFRFRLPAAAVSAFGLSLFFEVTQVTGLYGIYDCPYRLFDVDDLLLNTSGGVIGYLAAPLLMKLLPRIEGLDENVDLKSERVGLTRRLIAVQLDAMLLFPLVVFFMKSADLRIYFITSFLYFIALPYATNGWTFGKYIVRIRVKGQGERIRLKELLIRYGSLYGIVGGLNAVILSQTVQKLPPILFALCTMIVLVVNLVFALHVGLRLFRKDKTLIYEKWSGTGHEVV</sequence>
<dbReference type="PANTHER" id="PTHR36834:SF1">
    <property type="entry name" value="INTEGRAL MEMBRANE PROTEIN"/>
    <property type="match status" value="1"/>
</dbReference>
<dbReference type="RefSeq" id="WP_190929502.1">
    <property type="nucleotide sequence ID" value="NZ_JACXJA010000024.1"/>
</dbReference>
<feature type="transmembrane region" description="Helical" evidence="5">
    <location>
        <begin position="287"/>
        <end position="310"/>
    </location>
</feature>
<feature type="transmembrane region" description="Helical" evidence="5">
    <location>
        <begin position="176"/>
        <end position="198"/>
    </location>
</feature>
<comment type="subcellular location">
    <subcellularLocation>
        <location evidence="1">Membrane</location>
        <topology evidence="1">Multi-pass membrane protein</topology>
    </subcellularLocation>
</comment>
<dbReference type="InterPro" id="IPR053150">
    <property type="entry name" value="Teicoplanin_resist-assoc"/>
</dbReference>
<evidence type="ECO:0000256" key="4">
    <source>
        <dbReference type="ARBA" id="ARBA00023136"/>
    </source>
</evidence>
<protein>
    <submittedName>
        <fullName evidence="8">VanZ family protein</fullName>
    </submittedName>
</protein>
<dbReference type="InterPro" id="IPR010432">
    <property type="entry name" value="RDD"/>
</dbReference>
<evidence type="ECO:0000256" key="5">
    <source>
        <dbReference type="SAM" id="Phobius"/>
    </source>
</evidence>
<dbReference type="EMBL" id="JACXJA010000024">
    <property type="protein sequence ID" value="MBD2863869.1"/>
    <property type="molecule type" value="Genomic_DNA"/>
</dbReference>
<dbReference type="Pfam" id="PF06271">
    <property type="entry name" value="RDD"/>
    <property type="match status" value="1"/>
</dbReference>
<proteinExistence type="predicted"/>
<feature type="domain" description="VanZ-like" evidence="6">
    <location>
        <begin position="50"/>
        <end position="193"/>
    </location>
</feature>
<feature type="transmembrane region" description="Helical" evidence="5">
    <location>
        <begin position="44"/>
        <end position="64"/>
    </location>
</feature>
<feature type="transmembrane region" description="Helical" evidence="5">
    <location>
        <begin position="316"/>
        <end position="341"/>
    </location>
</feature>
<keyword evidence="4 5" id="KW-0472">Membrane</keyword>
<feature type="transmembrane region" description="Helical" evidence="5">
    <location>
        <begin position="142"/>
        <end position="164"/>
    </location>
</feature>
<evidence type="ECO:0000256" key="2">
    <source>
        <dbReference type="ARBA" id="ARBA00022692"/>
    </source>
</evidence>